<organism evidence="5 6">
    <name type="scientific">Micavibrio aeruginosavorus</name>
    <dbReference type="NCBI Taxonomy" id="349221"/>
    <lineage>
        <taxon>Bacteria</taxon>
        <taxon>Pseudomonadati</taxon>
        <taxon>Bdellovibrionota</taxon>
        <taxon>Bdellovibrionia</taxon>
        <taxon>Bdellovibrionales</taxon>
        <taxon>Pseudobdellovibrionaceae</taxon>
        <taxon>Micavibrio</taxon>
    </lineage>
</organism>
<feature type="domain" description="4'-phosphopantetheinyl transferase" evidence="3">
    <location>
        <begin position="117"/>
        <end position="208"/>
    </location>
</feature>
<accession>A0A2W4ZE09</accession>
<dbReference type="Proteomes" id="UP000249557">
    <property type="component" value="Unassembled WGS sequence"/>
</dbReference>
<dbReference type="SUPFAM" id="SSF56214">
    <property type="entry name" value="4'-phosphopantetheinyl transferase"/>
    <property type="match status" value="2"/>
</dbReference>
<feature type="non-terminal residue" evidence="5">
    <location>
        <position position="218"/>
    </location>
</feature>
<keyword evidence="2" id="KW-0808">Transferase</keyword>
<evidence type="ECO:0000256" key="1">
    <source>
        <dbReference type="ARBA" id="ARBA00010990"/>
    </source>
</evidence>
<dbReference type="Pfam" id="PF01648">
    <property type="entry name" value="ACPS"/>
    <property type="match status" value="1"/>
</dbReference>
<evidence type="ECO:0000259" key="3">
    <source>
        <dbReference type="Pfam" id="PF01648"/>
    </source>
</evidence>
<reference evidence="5 6" key="1">
    <citation type="submission" date="2017-08" db="EMBL/GenBank/DDBJ databases">
        <title>Infants hospitalized years apart are colonized by the same room-sourced microbial strains.</title>
        <authorList>
            <person name="Brooks B."/>
            <person name="Olm M.R."/>
            <person name="Firek B.A."/>
            <person name="Baker R."/>
            <person name="Thomas B.C."/>
            <person name="Morowitz M.J."/>
            <person name="Banfield J.F."/>
        </authorList>
    </citation>
    <scope>NUCLEOTIDE SEQUENCE [LARGE SCALE GENOMIC DNA]</scope>
    <source>
        <strain evidence="5">S2_018_000_R2_104</strain>
    </source>
</reference>
<dbReference type="Pfam" id="PF22624">
    <property type="entry name" value="AASDHPPT_N"/>
    <property type="match status" value="1"/>
</dbReference>
<dbReference type="GO" id="GO:0000287">
    <property type="term" value="F:magnesium ion binding"/>
    <property type="evidence" value="ECO:0007669"/>
    <property type="project" value="InterPro"/>
</dbReference>
<evidence type="ECO:0000256" key="2">
    <source>
        <dbReference type="ARBA" id="ARBA00022679"/>
    </source>
</evidence>
<dbReference type="PANTHER" id="PTHR12215">
    <property type="entry name" value="PHOSPHOPANTETHEINE TRANSFERASE"/>
    <property type="match status" value="1"/>
</dbReference>
<evidence type="ECO:0000259" key="4">
    <source>
        <dbReference type="Pfam" id="PF22624"/>
    </source>
</evidence>
<feature type="domain" description="4'-phosphopantetheinyl transferase N-terminal" evidence="4">
    <location>
        <begin position="27"/>
        <end position="108"/>
    </location>
</feature>
<comment type="similarity">
    <text evidence="1">Belongs to the P-Pant transferase superfamily. Gsp/Sfp/HetI/AcpT family.</text>
</comment>
<comment type="caution">
    <text evidence="5">The sequence shown here is derived from an EMBL/GenBank/DDBJ whole genome shotgun (WGS) entry which is preliminary data.</text>
</comment>
<name>A0A2W4ZE09_9BACT</name>
<dbReference type="InterPro" id="IPR055066">
    <property type="entry name" value="AASDHPPT_N"/>
</dbReference>
<dbReference type="Gene3D" id="3.90.470.20">
    <property type="entry name" value="4'-phosphopantetheinyl transferase domain"/>
    <property type="match status" value="2"/>
</dbReference>
<dbReference type="PANTHER" id="PTHR12215:SF10">
    <property type="entry name" value="L-AMINOADIPATE-SEMIALDEHYDE DEHYDROGENASE-PHOSPHOPANTETHEINYL TRANSFERASE"/>
    <property type="match status" value="1"/>
</dbReference>
<evidence type="ECO:0000313" key="5">
    <source>
        <dbReference type="EMBL" id="PZO78209.1"/>
    </source>
</evidence>
<gene>
    <name evidence="5" type="ORF">DI626_12040</name>
</gene>
<proteinExistence type="inferred from homology"/>
<dbReference type="GO" id="GO:0008897">
    <property type="term" value="F:holo-[acyl-carrier-protein] synthase activity"/>
    <property type="evidence" value="ECO:0007669"/>
    <property type="project" value="InterPro"/>
</dbReference>
<sequence length="218" mass="25251">MTPHKNIPARVWIAETGNYDPSFLLDFCADYLSKEENKRAGGITNQESKINFLIARYLLRMALTETDPQVNPKDWLIENGEFGKPYLKRGQSSKDIRFNLSHTKGFVCCLVIEDYECGVDIQSRNIGMDWEDISREILSKEEYESLESIDNSLEQEKRFYQYWVMKESLLKGMGVGLLDSMREHSFIFSADIDQQTNVTYKNCPLQWEGQVIDVSTDC</sequence>
<dbReference type="InterPro" id="IPR037143">
    <property type="entry name" value="4-PPantetheinyl_Trfase_dom_sf"/>
</dbReference>
<protein>
    <submittedName>
        <fullName evidence="5">Uncharacterized protein</fullName>
    </submittedName>
</protein>
<dbReference type="InterPro" id="IPR050559">
    <property type="entry name" value="P-Pant_transferase_sf"/>
</dbReference>
<dbReference type="GO" id="GO:0019878">
    <property type="term" value="P:lysine biosynthetic process via aminoadipic acid"/>
    <property type="evidence" value="ECO:0007669"/>
    <property type="project" value="TreeGrafter"/>
</dbReference>
<dbReference type="AlphaFoldDB" id="A0A2W4ZE09"/>
<dbReference type="EMBL" id="QFNK01000394">
    <property type="protein sequence ID" value="PZO78209.1"/>
    <property type="molecule type" value="Genomic_DNA"/>
</dbReference>
<dbReference type="InterPro" id="IPR008278">
    <property type="entry name" value="4-PPantetheinyl_Trfase_dom"/>
</dbReference>
<dbReference type="GO" id="GO:0005829">
    <property type="term" value="C:cytosol"/>
    <property type="evidence" value="ECO:0007669"/>
    <property type="project" value="TreeGrafter"/>
</dbReference>
<evidence type="ECO:0000313" key="6">
    <source>
        <dbReference type="Proteomes" id="UP000249557"/>
    </source>
</evidence>